<evidence type="ECO:0000313" key="6">
    <source>
        <dbReference type="Proteomes" id="UP000612362"/>
    </source>
</evidence>
<dbReference type="PANTHER" id="PTHR30146:SF109">
    <property type="entry name" value="HTH-TYPE TRANSCRIPTIONAL REGULATOR GALS"/>
    <property type="match status" value="1"/>
</dbReference>
<evidence type="ECO:0000313" key="5">
    <source>
        <dbReference type="EMBL" id="GHO41934.1"/>
    </source>
</evidence>
<evidence type="ECO:0000256" key="2">
    <source>
        <dbReference type="ARBA" id="ARBA00023125"/>
    </source>
</evidence>
<dbReference type="PROSITE" id="PS00356">
    <property type="entry name" value="HTH_LACI_1"/>
    <property type="match status" value="1"/>
</dbReference>
<proteinExistence type="predicted"/>
<keyword evidence="3" id="KW-0804">Transcription</keyword>
<organism evidence="5 6">
    <name type="scientific">Ktedonospora formicarum</name>
    <dbReference type="NCBI Taxonomy" id="2778364"/>
    <lineage>
        <taxon>Bacteria</taxon>
        <taxon>Bacillati</taxon>
        <taxon>Chloroflexota</taxon>
        <taxon>Ktedonobacteria</taxon>
        <taxon>Ktedonobacterales</taxon>
        <taxon>Ktedonobacteraceae</taxon>
        <taxon>Ktedonospora</taxon>
    </lineage>
</organism>
<dbReference type="EMBL" id="BNJF01000001">
    <property type="protein sequence ID" value="GHO41934.1"/>
    <property type="molecule type" value="Genomic_DNA"/>
</dbReference>
<evidence type="ECO:0000256" key="3">
    <source>
        <dbReference type="ARBA" id="ARBA00023163"/>
    </source>
</evidence>
<accession>A0A8J3HZ48</accession>
<dbReference type="GO" id="GO:0000976">
    <property type="term" value="F:transcription cis-regulatory region binding"/>
    <property type="evidence" value="ECO:0007669"/>
    <property type="project" value="TreeGrafter"/>
</dbReference>
<dbReference type="InterPro" id="IPR010982">
    <property type="entry name" value="Lambda_DNA-bd_dom_sf"/>
</dbReference>
<dbReference type="PROSITE" id="PS50932">
    <property type="entry name" value="HTH_LACI_2"/>
    <property type="match status" value="1"/>
</dbReference>
<keyword evidence="6" id="KW-1185">Reference proteome</keyword>
<dbReference type="SMART" id="SM00354">
    <property type="entry name" value="HTH_LACI"/>
    <property type="match status" value="1"/>
</dbReference>
<protein>
    <submittedName>
        <fullName evidence="5">Catabolite control protein A</fullName>
    </submittedName>
</protein>
<dbReference type="CDD" id="cd01392">
    <property type="entry name" value="HTH_LacI"/>
    <property type="match status" value="1"/>
</dbReference>
<dbReference type="AlphaFoldDB" id="A0A8J3HZ48"/>
<evidence type="ECO:0000256" key="1">
    <source>
        <dbReference type="ARBA" id="ARBA00023015"/>
    </source>
</evidence>
<dbReference type="InterPro" id="IPR046335">
    <property type="entry name" value="LacI/GalR-like_sensor"/>
</dbReference>
<name>A0A8J3HZ48_9CHLR</name>
<dbReference type="GO" id="GO:0003700">
    <property type="term" value="F:DNA-binding transcription factor activity"/>
    <property type="evidence" value="ECO:0007669"/>
    <property type="project" value="TreeGrafter"/>
</dbReference>
<dbReference type="InterPro" id="IPR028082">
    <property type="entry name" value="Peripla_BP_I"/>
</dbReference>
<dbReference type="Gene3D" id="3.40.50.2300">
    <property type="match status" value="2"/>
</dbReference>
<dbReference type="PRINTS" id="PR00036">
    <property type="entry name" value="HTHLACI"/>
</dbReference>
<keyword evidence="2" id="KW-0238">DNA-binding</keyword>
<dbReference type="RefSeq" id="WP_220191540.1">
    <property type="nucleotide sequence ID" value="NZ_BNJF01000001.1"/>
</dbReference>
<dbReference type="InterPro" id="IPR000843">
    <property type="entry name" value="HTH_LacI"/>
</dbReference>
<feature type="domain" description="HTH lacI-type" evidence="4">
    <location>
        <begin position="3"/>
        <end position="46"/>
    </location>
</feature>
<dbReference type="Gene3D" id="1.10.260.40">
    <property type="entry name" value="lambda repressor-like DNA-binding domains"/>
    <property type="match status" value="1"/>
</dbReference>
<dbReference type="Pfam" id="PF00356">
    <property type="entry name" value="LacI"/>
    <property type="match status" value="1"/>
</dbReference>
<dbReference type="Proteomes" id="UP000612362">
    <property type="component" value="Unassembled WGS sequence"/>
</dbReference>
<dbReference type="PANTHER" id="PTHR30146">
    <property type="entry name" value="LACI-RELATED TRANSCRIPTIONAL REPRESSOR"/>
    <property type="match status" value="1"/>
</dbReference>
<sequence length="354" mass="38728">MRIKLRDIAERANVSTATVSRVLNNSAGVDERTRSLVLQALSELGYPMYQESALPRTRTGNGVVVAIRGVDSESEPVTQKQGSQNISSFDTFVIDGIERILRRKGLHMSLRRAIWEDPAESDLHHLTQADGVVIIGGIISTQVIDALEQAHIPFVLTAAHVGEREINCVMGDYIHGASQAVAQFARMGHHHIAFINGPSTTSTSQDKLAGYRLGLCEAGLPFDVQLIATTSDFAPNDGYQATQSLLARKREFSAILYAADMLAIGGLRALKEANILVPEQVSVMGFYDEPITEFTVPTLSSVHIGWQRIGEIAAQRLIALLERHDEERLRITTPTTVILRDSTRSVGGNQPPTR</sequence>
<evidence type="ECO:0000259" key="4">
    <source>
        <dbReference type="PROSITE" id="PS50932"/>
    </source>
</evidence>
<keyword evidence="1" id="KW-0805">Transcription regulation</keyword>
<comment type="caution">
    <text evidence="5">The sequence shown here is derived from an EMBL/GenBank/DDBJ whole genome shotgun (WGS) entry which is preliminary data.</text>
</comment>
<reference evidence="5" key="1">
    <citation type="submission" date="2020-10" db="EMBL/GenBank/DDBJ databases">
        <title>Taxonomic study of unclassified bacteria belonging to the class Ktedonobacteria.</title>
        <authorList>
            <person name="Yabe S."/>
            <person name="Wang C.M."/>
            <person name="Zheng Y."/>
            <person name="Sakai Y."/>
            <person name="Cavaletti L."/>
            <person name="Monciardini P."/>
            <person name="Donadio S."/>
        </authorList>
    </citation>
    <scope>NUCLEOTIDE SEQUENCE</scope>
    <source>
        <strain evidence="5">SOSP1-1</strain>
    </source>
</reference>
<dbReference type="SUPFAM" id="SSF53822">
    <property type="entry name" value="Periplasmic binding protein-like I"/>
    <property type="match status" value="1"/>
</dbReference>
<gene>
    <name evidence="5" type="primary">ccpA_1</name>
    <name evidence="5" type="ORF">KSX_00970</name>
</gene>
<dbReference type="Pfam" id="PF13377">
    <property type="entry name" value="Peripla_BP_3"/>
    <property type="match status" value="1"/>
</dbReference>
<dbReference type="CDD" id="cd06267">
    <property type="entry name" value="PBP1_LacI_sugar_binding-like"/>
    <property type="match status" value="1"/>
</dbReference>
<dbReference type="SUPFAM" id="SSF47413">
    <property type="entry name" value="lambda repressor-like DNA-binding domains"/>
    <property type="match status" value="1"/>
</dbReference>